<proteinExistence type="predicted"/>
<evidence type="ECO:0000313" key="1">
    <source>
        <dbReference type="EMBL" id="QDY92634.1"/>
    </source>
</evidence>
<gene>
    <name evidence="1" type="ORF">fos2004AM_00002</name>
</gene>
<dbReference type="EMBL" id="MK801296">
    <property type="protein sequence ID" value="QDY92634.1"/>
    <property type="molecule type" value="Genomic_DNA"/>
</dbReference>
<protein>
    <submittedName>
        <fullName evidence="1">Uncharacterized protein</fullName>
    </submittedName>
</protein>
<name>A0A5B8JUE0_9BACT</name>
<accession>A0A5B8JUE0</accession>
<reference evidence="1" key="1">
    <citation type="submission" date="2019-04" db="EMBL/GenBank/DDBJ databases">
        <title>Deep-cultivation of Planctomycetes uncovers their unique biology.</title>
        <authorList>
            <person name="Wiegand S."/>
            <person name="Meyerdierks A."/>
            <person name="Amann R."/>
            <person name="Jogler C."/>
        </authorList>
    </citation>
    <scope>NUCLEOTIDE SEQUENCE</scope>
</reference>
<sequence>MDIAPGKTVSVEITAPPTNAAAEKTLYRLCRKDPRIAKAHRVRKCKRPSWQTWRRGGRFWHHQMKSRPLVKLTTGSRYSVLATVDVIRDLQSVSRYVKVTAD</sequence>
<organism evidence="1">
    <name type="scientific">uncultured Planctomycetota bacterium</name>
    <dbReference type="NCBI Taxonomy" id="120965"/>
    <lineage>
        <taxon>Bacteria</taxon>
        <taxon>Pseudomonadati</taxon>
        <taxon>Planctomycetota</taxon>
        <taxon>environmental samples</taxon>
    </lineage>
</organism>
<dbReference type="AlphaFoldDB" id="A0A5B8JUE0"/>